<keyword evidence="2" id="KW-1185">Reference proteome</keyword>
<evidence type="ECO:0000313" key="2">
    <source>
        <dbReference type="Proteomes" id="UP001221757"/>
    </source>
</evidence>
<dbReference type="Proteomes" id="UP001221757">
    <property type="component" value="Unassembled WGS sequence"/>
</dbReference>
<proteinExistence type="predicted"/>
<reference evidence="1" key="1">
    <citation type="submission" date="2023-03" db="EMBL/GenBank/DDBJ databases">
        <title>Massive genome expansion in bonnet fungi (Mycena s.s.) driven by repeated elements and novel gene families across ecological guilds.</title>
        <authorList>
            <consortium name="Lawrence Berkeley National Laboratory"/>
            <person name="Harder C.B."/>
            <person name="Miyauchi S."/>
            <person name="Viragh M."/>
            <person name="Kuo A."/>
            <person name="Thoen E."/>
            <person name="Andreopoulos B."/>
            <person name="Lu D."/>
            <person name="Skrede I."/>
            <person name="Drula E."/>
            <person name="Henrissat B."/>
            <person name="Morin E."/>
            <person name="Kohler A."/>
            <person name="Barry K."/>
            <person name="LaButti K."/>
            <person name="Morin E."/>
            <person name="Salamov A."/>
            <person name="Lipzen A."/>
            <person name="Mereny Z."/>
            <person name="Hegedus B."/>
            <person name="Baldrian P."/>
            <person name="Stursova M."/>
            <person name="Weitz H."/>
            <person name="Taylor A."/>
            <person name="Grigoriev I.V."/>
            <person name="Nagy L.G."/>
            <person name="Martin F."/>
            <person name="Kauserud H."/>
        </authorList>
    </citation>
    <scope>NUCLEOTIDE SEQUENCE</scope>
    <source>
        <strain evidence="1">CBHHK067</strain>
    </source>
</reference>
<organism evidence="1 2">
    <name type="scientific">Mycena rosella</name>
    <name type="common">Pink bonnet</name>
    <name type="synonym">Agaricus rosellus</name>
    <dbReference type="NCBI Taxonomy" id="1033263"/>
    <lineage>
        <taxon>Eukaryota</taxon>
        <taxon>Fungi</taxon>
        <taxon>Dikarya</taxon>
        <taxon>Basidiomycota</taxon>
        <taxon>Agaricomycotina</taxon>
        <taxon>Agaricomycetes</taxon>
        <taxon>Agaricomycetidae</taxon>
        <taxon>Agaricales</taxon>
        <taxon>Marasmiineae</taxon>
        <taxon>Mycenaceae</taxon>
        <taxon>Mycena</taxon>
    </lineage>
</organism>
<accession>A0AAD7CQ60</accession>
<sequence length="126" mass="14596">MSKAPRFLDSGIATGVQQYDLILIDTVYLSMRLHYPAQNTDPPLNLPYLHVFEPAARIEEDGTIWLDIQPRNQRYHWSFDPPGEERLGEHFSAQLSLPEVSGHSWTADQYDLLRKFHEVKGVDYNI</sequence>
<evidence type="ECO:0000313" key="1">
    <source>
        <dbReference type="EMBL" id="KAJ7657585.1"/>
    </source>
</evidence>
<gene>
    <name evidence="1" type="ORF">B0H17DRAFT_1213431</name>
</gene>
<dbReference type="EMBL" id="JARKIE010000287">
    <property type="protein sequence ID" value="KAJ7657585.1"/>
    <property type="molecule type" value="Genomic_DNA"/>
</dbReference>
<protein>
    <submittedName>
        <fullName evidence="1">Uncharacterized protein</fullName>
    </submittedName>
</protein>
<comment type="caution">
    <text evidence="1">The sequence shown here is derived from an EMBL/GenBank/DDBJ whole genome shotgun (WGS) entry which is preliminary data.</text>
</comment>
<name>A0AAD7CQ60_MYCRO</name>
<dbReference type="AlphaFoldDB" id="A0AAD7CQ60"/>